<dbReference type="Pfam" id="PF02668">
    <property type="entry name" value="TauD"/>
    <property type="match status" value="1"/>
</dbReference>
<evidence type="ECO:0000313" key="7">
    <source>
        <dbReference type="EMBL" id="AUO46486.1"/>
    </source>
</evidence>
<dbReference type="Proteomes" id="UP000235315">
    <property type="component" value="Chromosome"/>
</dbReference>
<name>A0ABM6QZJ2_PSEO1</name>
<sequence>MSLNGTTTIKVNPLPGGFGARVEFDTRTPPDLGQAQAIAQAFHAHQVLIFEGADLTLAQLADFVRAFGTQDDGSGRLASDSNEYAGIRVVENVEKGKFGPRSNSELDWHSDRFFDPVVAGLLNSVVVPKEGGDTSFCDLYRALEELPVALRQAIEGRRIKQDVVFDTQGKPGMRPGGVKLDDVMSSPGVETDMVQFHRFTRKPFLFLGNRLNAYVPDLPLEESEALLDALFAHVDQPQFHYRHHWAAHELILYDNRCCMHRREAFDENAERKLYASVVDRSDIL</sequence>
<feature type="domain" description="TauD/TfdA-like" evidence="6">
    <location>
        <begin position="11"/>
        <end position="274"/>
    </location>
</feature>
<proteinExistence type="inferred from homology"/>
<protein>
    <submittedName>
        <fullName evidence="7">Taurine dioxygenase</fullName>
    </submittedName>
</protein>
<dbReference type="Gene3D" id="3.60.130.10">
    <property type="entry name" value="Clavaminate synthase-like"/>
    <property type="match status" value="1"/>
</dbReference>
<accession>A0ABM6QZJ2</accession>
<dbReference type="InterPro" id="IPR042098">
    <property type="entry name" value="TauD-like_sf"/>
</dbReference>
<dbReference type="PANTHER" id="PTHR43779">
    <property type="entry name" value="DIOXYGENASE RV0097-RELATED"/>
    <property type="match status" value="1"/>
</dbReference>
<evidence type="ECO:0000256" key="3">
    <source>
        <dbReference type="ARBA" id="ARBA00022964"/>
    </source>
</evidence>
<reference evidence="7 8" key="1">
    <citation type="submission" date="2018-01" db="EMBL/GenBank/DDBJ databases">
        <title>Tropical forage species Digitaria eriantha prevents oxidative stress under low temperature conditions by the incorporation of polyhydroxybutyrate-producing endophytic bacteria.</title>
        <authorList>
            <person name="Stritzler M."/>
            <person name="Ayub N."/>
        </authorList>
    </citation>
    <scope>NUCLEOTIDE SEQUENCE [LARGE SCALE GENOMIC DNA]</scope>
    <source>
        <strain evidence="7 8">FR1</strain>
    </source>
</reference>
<keyword evidence="5" id="KW-0408">Iron</keyword>
<keyword evidence="3 7" id="KW-0223">Dioxygenase</keyword>
<organism evidence="7 8">
    <name type="scientific">Pseudomonas ogarae (strain DSM 112162 / CECT 30235 / F113)</name>
    <dbReference type="NCBI Taxonomy" id="1114970"/>
    <lineage>
        <taxon>Bacteria</taxon>
        <taxon>Pseudomonadati</taxon>
        <taxon>Pseudomonadota</taxon>
        <taxon>Gammaproteobacteria</taxon>
        <taxon>Pseudomonadales</taxon>
        <taxon>Pseudomonadaceae</taxon>
        <taxon>Pseudomonas</taxon>
    </lineage>
</organism>
<dbReference type="RefSeq" id="WP_014338053.1">
    <property type="nucleotide sequence ID" value="NC_016830.1"/>
</dbReference>
<keyword evidence="8" id="KW-1185">Reference proteome</keyword>
<dbReference type="GO" id="GO:0051213">
    <property type="term" value="F:dioxygenase activity"/>
    <property type="evidence" value="ECO:0007669"/>
    <property type="project" value="UniProtKB-KW"/>
</dbReference>
<keyword evidence="4" id="KW-0560">Oxidoreductase</keyword>
<dbReference type="InterPro" id="IPR051178">
    <property type="entry name" value="TfdA_dioxygenase"/>
</dbReference>
<dbReference type="InterPro" id="IPR003819">
    <property type="entry name" value="TauD/TfdA-like"/>
</dbReference>
<dbReference type="SUPFAM" id="SSF51197">
    <property type="entry name" value="Clavaminate synthase-like"/>
    <property type="match status" value="1"/>
</dbReference>
<gene>
    <name evidence="7" type="ORF">C1C98_13945</name>
</gene>
<evidence type="ECO:0000256" key="4">
    <source>
        <dbReference type="ARBA" id="ARBA00023002"/>
    </source>
</evidence>
<comment type="similarity">
    <text evidence="1">Belongs to the TfdA dioxygenase family.</text>
</comment>
<evidence type="ECO:0000256" key="1">
    <source>
        <dbReference type="ARBA" id="ARBA00005896"/>
    </source>
</evidence>
<evidence type="ECO:0000259" key="6">
    <source>
        <dbReference type="Pfam" id="PF02668"/>
    </source>
</evidence>
<evidence type="ECO:0000313" key="8">
    <source>
        <dbReference type="Proteomes" id="UP000235315"/>
    </source>
</evidence>
<dbReference type="PANTHER" id="PTHR43779:SF3">
    <property type="entry name" value="(3R)-3-[(CARBOXYMETHYL)AMINO]FATTY ACID OXYGENASE_DECARBOXYLASE"/>
    <property type="match status" value="1"/>
</dbReference>
<keyword evidence="2" id="KW-0479">Metal-binding</keyword>
<evidence type="ECO:0000256" key="5">
    <source>
        <dbReference type="ARBA" id="ARBA00023004"/>
    </source>
</evidence>
<evidence type="ECO:0000256" key="2">
    <source>
        <dbReference type="ARBA" id="ARBA00022723"/>
    </source>
</evidence>
<dbReference type="EMBL" id="CP025738">
    <property type="protein sequence ID" value="AUO46486.1"/>
    <property type="molecule type" value="Genomic_DNA"/>
</dbReference>